<dbReference type="Proteomes" id="UP000031737">
    <property type="component" value="Unassembled WGS sequence"/>
</dbReference>
<evidence type="ECO:0000256" key="6">
    <source>
        <dbReference type="SAM" id="MobiDB-lite"/>
    </source>
</evidence>
<keyword evidence="5" id="KW-0175">Coiled coil</keyword>
<proteinExistence type="predicted"/>
<feature type="compositionally biased region" description="Low complexity" evidence="6">
    <location>
        <begin position="1798"/>
        <end position="1810"/>
    </location>
</feature>
<keyword evidence="3" id="KW-0347">Helicase</keyword>
<evidence type="ECO:0000256" key="4">
    <source>
        <dbReference type="ARBA" id="ARBA00022840"/>
    </source>
</evidence>
<dbReference type="GO" id="GO:0003723">
    <property type="term" value="F:RNA binding"/>
    <property type="evidence" value="ECO:0007669"/>
    <property type="project" value="InterPro"/>
</dbReference>
<dbReference type="PROSITE" id="PS50128">
    <property type="entry name" value="SURP"/>
    <property type="match status" value="1"/>
</dbReference>
<dbReference type="InterPro" id="IPR027417">
    <property type="entry name" value="P-loop_NTPase"/>
</dbReference>
<dbReference type="Gene3D" id="3.40.50.300">
    <property type="entry name" value="P-loop containing nucleotide triphosphate hydrolases"/>
    <property type="match status" value="1"/>
</dbReference>
<feature type="compositionally biased region" description="Basic and acidic residues" evidence="6">
    <location>
        <begin position="1717"/>
        <end position="1734"/>
    </location>
</feature>
<comment type="caution">
    <text evidence="9">The sequence shown here is derived from an EMBL/GenBank/DDBJ whole genome shotgun (WGS) entry which is preliminary data.</text>
</comment>
<evidence type="ECO:0008006" key="11">
    <source>
        <dbReference type="Google" id="ProtNLM"/>
    </source>
</evidence>
<dbReference type="GO" id="GO:0004386">
    <property type="term" value="F:helicase activity"/>
    <property type="evidence" value="ECO:0007669"/>
    <property type="project" value="UniProtKB-KW"/>
</dbReference>
<dbReference type="GO" id="GO:0006396">
    <property type="term" value="P:RNA processing"/>
    <property type="evidence" value="ECO:0007669"/>
    <property type="project" value="InterPro"/>
</dbReference>
<keyword evidence="2" id="KW-0378">Hydrolase</keyword>
<evidence type="ECO:0000313" key="9">
    <source>
        <dbReference type="EMBL" id="ESL08377.1"/>
    </source>
</evidence>
<dbReference type="PANTHER" id="PTHR18934:SF99">
    <property type="entry name" value="ATP-DEPENDENT RNA HELICASE DHX37-RELATED"/>
    <property type="match status" value="1"/>
</dbReference>
<feature type="region of interest" description="Disordered" evidence="6">
    <location>
        <begin position="1313"/>
        <end position="1333"/>
    </location>
</feature>
<evidence type="ECO:0000256" key="1">
    <source>
        <dbReference type="ARBA" id="ARBA00022741"/>
    </source>
</evidence>
<feature type="domain" description="Helicase ATP-binding" evidence="8">
    <location>
        <begin position="149"/>
        <end position="298"/>
    </location>
</feature>
<keyword evidence="10" id="KW-1185">Reference proteome</keyword>
<keyword evidence="1" id="KW-0547">Nucleotide-binding</keyword>
<feature type="compositionally biased region" description="Basic and acidic residues" evidence="6">
    <location>
        <begin position="1765"/>
        <end position="1776"/>
    </location>
</feature>
<evidence type="ECO:0000259" key="7">
    <source>
        <dbReference type="PROSITE" id="PS50128"/>
    </source>
</evidence>
<feature type="coiled-coil region" evidence="5">
    <location>
        <begin position="1283"/>
        <end position="1310"/>
    </location>
</feature>
<evidence type="ECO:0000256" key="2">
    <source>
        <dbReference type="ARBA" id="ARBA00022801"/>
    </source>
</evidence>
<feature type="compositionally biased region" description="Polar residues" evidence="6">
    <location>
        <begin position="1321"/>
        <end position="1333"/>
    </location>
</feature>
<evidence type="ECO:0000256" key="3">
    <source>
        <dbReference type="ARBA" id="ARBA00022806"/>
    </source>
</evidence>
<dbReference type="VEuPathDB" id="TriTrypDB:TRSC58_03920"/>
<dbReference type="InterPro" id="IPR000061">
    <property type="entry name" value="Surp"/>
</dbReference>
<evidence type="ECO:0000313" key="10">
    <source>
        <dbReference type="Proteomes" id="UP000031737"/>
    </source>
</evidence>
<organism evidence="9 10">
    <name type="scientific">Trypanosoma rangeli SC58</name>
    <dbReference type="NCBI Taxonomy" id="429131"/>
    <lineage>
        <taxon>Eukaryota</taxon>
        <taxon>Discoba</taxon>
        <taxon>Euglenozoa</taxon>
        <taxon>Kinetoplastea</taxon>
        <taxon>Metakinetoplastina</taxon>
        <taxon>Trypanosomatida</taxon>
        <taxon>Trypanosomatidae</taxon>
        <taxon>Trypanosoma</taxon>
        <taxon>Herpetosoma</taxon>
    </lineage>
</organism>
<gene>
    <name evidence="9" type="ORF">TRSC58_03920</name>
</gene>
<protein>
    <recommendedName>
        <fullName evidence="11">RNA helicase</fullName>
    </recommendedName>
</protein>
<dbReference type="InterPro" id="IPR014001">
    <property type="entry name" value="Helicase_ATP-bd"/>
</dbReference>
<dbReference type="OrthoDB" id="447637at2759"/>
<dbReference type="GO" id="GO:0005524">
    <property type="term" value="F:ATP binding"/>
    <property type="evidence" value="ECO:0007669"/>
    <property type="project" value="UniProtKB-KW"/>
</dbReference>
<evidence type="ECO:0000256" key="5">
    <source>
        <dbReference type="SAM" id="Coils"/>
    </source>
</evidence>
<dbReference type="SUPFAM" id="SSF52540">
    <property type="entry name" value="P-loop containing nucleoside triphosphate hydrolases"/>
    <property type="match status" value="1"/>
</dbReference>
<feature type="domain" description="SURP motif" evidence="7">
    <location>
        <begin position="1231"/>
        <end position="1272"/>
    </location>
</feature>
<dbReference type="GO" id="GO:0016787">
    <property type="term" value="F:hydrolase activity"/>
    <property type="evidence" value="ECO:0007669"/>
    <property type="project" value="UniProtKB-KW"/>
</dbReference>
<accession>A0A061J4Z2</accession>
<dbReference type="PROSITE" id="PS51192">
    <property type="entry name" value="HELICASE_ATP_BIND_1"/>
    <property type="match status" value="1"/>
</dbReference>
<evidence type="ECO:0000259" key="8">
    <source>
        <dbReference type="PROSITE" id="PS51192"/>
    </source>
</evidence>
<dbReference type="PANTHER" id="PTHR18934">
    <property type="entry name" value="ATP-DEPENDENT RNA HELICASE"/>
    <property type="match status" value="1"/>
</dbReference>
<reference evidence="9 10" key="1">
    <citation type="submission" date="2013-07" db="EMBL/GenBank/DDBJ databases">
        <authorList>
            <person name="Stoco P.H."/>
            <person name="Wagner G."/>
            <person name="Gerber A."/>
            <person name="Zaha A."/>
            <person name="Thompson C."/>
            <person name="Bartholomeu D.C."/>
            <person name="Luckemeyer D.D."/>
            <person name="Bahia D."/>
            <person name="Loreto E."/>
            <person name="Prestes E.B."/>
            <person name="Lima F.M."/>
            <person name="Rodrigues-Luiz G."/>
            <person name="Vallejo G.A."/>
            <person name="Filho J.F."/>
            <person name="Monteiro K.M."/>
            <person name="Tyler K.M."/>
            <person name="de Almeida L.G."/>
            <person name="Ortiz M.F."/>
            <person name="Siervo M.A."/>
            <person name="de Moraes M.H."/>
            <person name="Cunha O.L."/>
            <person name="Mendonca-Neto R."/>
            <person name="Silva R."/>
            <person name="Teixeira S.M."/>
            <person name="Murta S.M."/>
            <person name="Sincero T.C."/>
            <person name="Mendes T.A."/>
            <person name="Urmenyi T.P."/>
            <person name="Silva V.G."/>
            <person name="da Rocha W.D."/>
            <person name="Andersson B."/>
            <person name="Romanha A.J."/>
            <person name="Steindel M."/>
            <person name="de Vasconcelos A.T."/>
            <person name="Grisard E.C."/>
        </authorList>
    </citation>
    <scope>NUCLEOTIDE SEQUENCE [LARGE SCALE GENOMIC DNA]</scope>
    <source>
        <strain evidence="9 10">SC58</strain>
    </source>
</reference>
<sequence>MSVLCTHDRFASFITAPEVSQQLQKRLEDLVSRSHQSQADNHRLYSFPLDVPITMADVERWGQRLGDSAPPPATLNAAFVGGGFTDPAAVIFMGEAVERERAVHKLAPMKLFDPRQVDRMPMTKILIHRRTWLPYRQRLPVYQCRGSILNALRSSQVLALVAPPGSGRTLQMPQIISETEIFKSKRLIVVCSTSLSACRTAERLREERGEAATSNTVALCTPTRYEVAEGTLIAVTTPEMLVRQLLCDPLLLNVVCVILNDVHLRSPTTELCMSLLRSTLQILKEEQGVKKRGGPLHVVADCFEDAIATTVAEFFGKECTARLSVSQVLQQDLKALGTEAQHVSQMWSPPSVLLLEETMQWLAKCEEEGSCICRDTGEDLRNYVENISVVAKIMAAEEAEFTNNEKLRSYWCPIIVQAVKHYDSAERKEFLRNTEQQQQQQQQRHLPSVVVIVPNVHIASVVAEALRLAISDSTVDLEEACHLPFSLHLLLDGVTTQDMDDVLRFGDAAKREGRRMILLTTPTMAHSVLPPTWEIGFVVDCARRSYAAYDDSADADVFVTSYSLVQELRYRRTFARLRRSESGTGEQDATQPPVCMVVQLIPKSILYGTKHRHISVDPGHHAIFNLSWNEYVDLYHLLQAREEGLRCREMGKVTANSGTNYILSSMVANLVPLNFIGVPTASTSRYEKLRRTFATVERHLRRLGHLECTTADSAPRLSPLGVAATCFAWPIEVVRLLLFARLDDCVLPASVVAAAWMVGNMFFDGVADRETEELMKEARVYFSLDSGSDVVSVFNAYHTWLCSRKASNEARDTFLDETLLSNRVLMQIEAQQLALLRALEATGVFGLPLTSKQSCSSDDEEAAPAKNITATDVTKARTPATTTIDAATVASRILEIPVEDLREGEMIFRCVTAAVYPSCAIPHSDGVVSTIGFADKISSTVSDPSVGSARTTLHPAIFSPRSVMSVEKIYQLHAEQPFLYLDRTRVADKGFYVLEEAIPLSKDAAVIVCGDWHERPKSPATRCRGWTSILTHAWRQTKLARSLPPPAQLPAISVKLRPYDTVRAKPVLVQTDDTFFFSMRSTTAQWLQQMRDQSRRRLRALLCDKSWPARSDASLGLKEAWEWWSRRGRGAQDWLREERASRTAASNDVGNRIEALLCPYFQYSSNPGRPTAVVPSKNHIGSAMTSSFAEASSSATAAGSSSVVLAAASDAAGRQPAAYVGKLPEPVMDKNIQHVAQSIAKARSREQEATFLKMYPDLFAFLHPEHEFHGYYLHVLRRVDPELEILGDDLEELEIFLKELEEELQREVGVTATGADPSGEAQPSNAVSAASEPNGNAQYQFQEVNAEEYMASYGMQVETAAEHARRPPTLFKMHDGRVSGSTAVEGANTATSVLGAIGEEAPTASSFFNQPTMSANVVSSAVPQDGPAKNETVRKPIQVDPNAFIGNFTFDRGAKTETPVFHGNKAGEGNDEVGGAGGGLTLMERLLAMKGGTSAPVDHAAAPASSSAPEEMMSLHTPAAEAAPSVSVGLWPATTLPPPPSLAPNLANAASASAVGVPVGAAPQEVPVAAGATPNAPTAAELLALMGIISPPPAVNPLTIPPPPLPAEVVANRSPSILVYPLPPREFSNTPLILAKALGETMGVKVGPTRIVGIIARIDVPNHKVEARALDLKSFMCVGKKVNIFKNDRIIDGVRPPVQKAQPERSTLREGVPGQPHKADYNPEGAENERDNDVGKNNAKLPLQERTNEGTPVFSHYPHYLSQNEQREHPSDEPVMPKKSAHPPQIGLLTDSEDCEDSSSSVHSSEAVAS</sequence>
<keyword evidence="4" id="KW-0067">ATP-binding</keyword>
<feature type="region of interest" description="Disordered" evidence="6">
    <location>
        <begin position="1695"/>
        <end position="1810"/>
    </location>
</feature>
<dbReference type="EMBL" id="AUPL01003920">
    <property type="protein sequence ID" value="ESL08377.1"/>
    <property type="molecule type" value="Genomic_DNA"/>
</dbReference>
<name>A0A061J4Z2_TRYRA</name>